<comment type="caution">
    <text evidence="1">The sequence shown here is derived from an EMBL/GenBank/DDBJ whole genome shotgun (WGS) entry which is preliminary data.</text>
</comment>
<evidence type="ECO:0000313" key="1">
    <source>
        <dbReference type="EMBL" id="KAK7852666.1"/>
    </source>
</evidence>
<feature type="non-terminal residue" evidence="1">
    <location>
        <position position="1"/>
    </location>
</feature>
<evidence type="ECO:0000313" key="2">
    <source>
        <dbReference type="Proteomes" id="UP000237347"/>
    </source>
</evidence>
<gene>
    <name evidence="1" type="ORF">CFP56_038240</name>
</gene>
<dbReference type="AlphaFoldDB" id="A0AAW0LQM4"/>
<accession>A0AAW0LQM4</accession>
<dbReference type="Proteomes" id="UP000237347">
    <property type="component" value="Unassembled WGS sequence"/>
</dbReference>
<proteinExistence type="predicted"/>
<dbReference type="EMBL" id="PKMF04000073">
    <property type="protein sequence ID" value="KAK7852666.1"/>
    <property type="molecule type" value="Genomic_DNA"/>
</dbReference>
<keyword evidence="2" id="KW-1185">Reference proteome</keyword>
<organism evidence="1 2">
    <name type="scientific">Quercus suber</name>
    <name type="common">Cork oak</name>
    <dbReference type="NCBI Taxonomy" id="58331"/>
    <lineage>
        <taxon>Eukaryota</taxon>
        <taxon>Viridiplantae</taxon>
        <taxon>Streptophyta</taxon>
        <taxon>Embryophyta</taxon>
        <taxon>Tracheophyta</taxon>
        <taxon>Spermatophyta</taxon>
        <taxon>Magnoliopsida</taxon>
        <taxon>eudicotyledons</taxon>
        <taxon>Gunneridae</taxon>
        <taxon>Pentapetalae</taxon>
        <taxon>rosids</taxon>
        <taxon>fabids</taxon>
        <taxon>Fagales</taxon>
        <taxon>Fagaceae</taxon>
        <taxon>Quercus</taxon>
    </lineage>
</organism>
<protein>
    <submittedName>
        <fullName evidence="1">Uncharacterized protein</fullName>
    </submittedName>
</protein>
<sequence>PNPNQRIVSQGLDITPKLFPSLSKFENSLHLSQYQNGAESIRRLRIPLWPPFSQLLLARRYSLSLSLSLSLCIYMCVCV</sequence>
<name>A0AAW0LQM4_QUESU</name>
<reference evidence="1 2" key="1">
    <citation type="journal article" date="2018" name="Sci. Data">
        <title>The draft genome sequence of cork oak.</title>
        <authorList>
            <person name="Ramos A.M."/>
            <person name="Usie A."/>
            <person name="Barbosa P."/>
            <person name="Barros P.M."/>
            <person name="Capote T."/>
            <person name="Chaves I."/>
            <person name="Simoes F."/>
            <person name="Abreu I."/>
            <person name="Carrasquinho I."/>
            <person name="Faro C."/>
            <person name="Guimaraes J.B."/>
            <person name="Mendonca D."/>
            <person name="Nobrega F."/>
            <person name="Rodrigues L."/>
            <person name="Saibo N.J.M."/>
            <person name="Varela M.C."/>
            <person name="Egas C."/>
            <person name="Matos J."/>
            <person name="Miguel C.M."/>
            <person name="Oliveira M.M."/>
            <person name="Ricardo C.P."/>
            <person name="Goncalves S."/>
        </authorList>
    </citation>
    <scope>NUCLEOTIDE SEQUENCE [LARGE SCALE GENOMIC DNA]</scope>
    <source>
        <strain evidence="2">cv. HL8</strain>
    </source>
</reference>